<dbReference type="Pfam" id="PF13442">
    <property type="entry name" value="Cytochrome_CBB3"/>
    <property type="match status" value="1"/>
</dbReference>
<dbReference type="NCBIfam" id="TIGR04485">
    <property type="entry name" value="thiosulf_SoxX"/>
    <property type="match status" value="1"/>
</dbReference>
<proteinExistence type="predicted"/>
<evidence type="ECO:0000256" key="5">
    <source>
        <dbReference type="SAM" id="SignalP"/>
    </source>
</evidence>
<evidence type="ECO:0000259" key="6">
    <source>
        <dbReference type="PROSITE" id="PS51007"/>
    </source>
</evidence>
<dbReference type="Gene3D" id="1.10.760.10">
    <property type="entry name" value="Cytochrome c-like domain"/>
    <property type="match status" value="1"/>
</dbReference>
<keyword evidence="3 4" id="KW-0408">Iron</keyword>
<dbReference type="PROSITE" id="PS51007">
    <property type="entry name" value="CYTC"/>
    <property type="match status" value="1"/>
</dbReference>
<dbReference type="RefSeq" id="WP_007422494.1">
    <property type="nucleotide sequence ID" value="NC_009484.1"/>
</dbReference>
<keyword evidence="5" id="KW-0732">Signal</keyword>
<accession>A5G300</accession>
<dbReference type="InterPro" id="IPR030999">
    <property type="entry name" value="Thiosulf_SoxX"/>
</dbReference>
<evidence type="ECO:0000313" key="7">
    <source>
        <dbReference type="EMBL" id="ABQ32232.1"/>
    </source>
</evidence>
<evidence type="ECO:0000256" key="4">
    <source>
        <dbReference type="PROSITE-ProRule" id="PRU00433"/>
    </source>
</evidence>
<evidence type="ECO:0000256" key="3">
    <source>
        <dbReference type="ARBA" id="ARBA00023004"/>
    </source>
</evidence>
<dbReference type="KEGG" id="acr:Acry_3043"/>
<evidence type="ECO:0000313" key="8">
    <source>
        <dbReference type="Proteomes" id="UP000000245"/>
    </source>
</evidence>
<name>A5G300_ACICJ</name>
<keyword evidence="1 4" id="KW-0349">Heme</keyword>
<feature type="signal peptide" evidence="5">
    <location>
        <begin position="1"/>
        <end position="21"/>
    </location>
</feature>
<organism evidence="7 8">
    <name type="scientific">Acidiphilium cryptum (strain JF-5)</name>
    <dbReference type="NCBI Taxonomy" id="349163"/>
    <lineage>
        <taxon>Bacteria</taxon>
        <taxon>Pseudomonadati</taxon>
        <taxon>Pseudomonadota</taxon>
        <taxon>Alphaproteobacteria</taxon>
        <taxon>Acetobacterales</taxon>
        <taxon>Acidocellaceae</taxon>
        <taxon>Acidiphilium</taxon>
    </lineage>
</organism>
<dbReference type="InterPro" id="IPR036909">
    <property type="entry name" value="Cyt_c-like_dom_sf"/>
</dbReference>
<dbReference type="GO" id="GO:0009055">
    <property type="term" value="F:electron transfer activity"/>
    <property type="evidence" value="ECO:0007669"/>
    <property type="project" value="InterPro"/>
</dbReference>
<dbReference type="Proteomes" id="UP000000245">
    <property type="component" value="Chromosome"/>
</dbReference>
<reference evidence="7 8" key="1">
    <citation type="submission" date="2007-05" db="EMBL/GenBank/DDBJ databases">
        <title>Complete sequence of chromosome of Acidiphilium cryptum JF-5.</title>
        <authorList>
            <consortium name="US DOE Joint Genome Institute"/>
            <person name="Copeland A."/>
            <person name="Lucas S."/>
            <person name="Lapidus A."/>
            <person name="Barry K."/>
            <person name="Detter J.C."/>
            <person name="Glavina del Rio T."/>
            <person name="Hammon N."/>
            <person name="Israni S."/>
            <person name="Dalin E."/>
            <person name="Tice H."/>
            <person name="Pitluck S."/>
            <person name="Sims D."/>
            <person name="Brettin T."/>
            <person name="Bruce D."/>
            <person name="Han C."/>
            <person name="Schmutz J."/>
            <person name="Larimer F."/>
            <person name="Land M."/>
            <person name="Hauser L."/>
            <person name="Kyrpides N."/>
            <person name="Kim E."/>
            <person name="Magnuson T."/>
            <person name="Richardson P."/>
        </authorList>
    </citation>
    <scope>NUCLEOTIDE SEQUENCE [LARGE SCALE GENOMIC DNA]</scope>
    <source>
        <strain evidence="7 8">JF-5</strain>
    </source>
</reference>
<dbReference type="eggNOG" id="COG2010">
    <property type="taxonomic scope" value="Bacteria"/>
</dbReference>
<protein>
    <submittedName>
        <fullName evidence="7">Monoheme cytochrome SoxX (Sulfur oxidation)</fullName>
    </submittedName>
</protein>
<dbReference type="AlphaFoldDB" id="A5G300"/>
<evidence type="ECO:0000256" key="1">
    <source>
        <dbReference type="ARBA" id="ARBA00022617"/>
    </source>
</evidence>
<gene>
    <name evidence="7" type="ordered locus">Acry_3043</name>
</gene>
<keyword evidence="8" id="KW-1185">Reference proteome</keyword>
<feature type="chain" id="PRO_5002683184" evidence="5">
    <location>
        <begin position="22"/>
        <end position="114"/>
    </location>
</feature>
<keyword evidence="2 4" id="KW-0479">Metal-binding</keyword>
<dbReference type="GO" id="GO:0046872">
    <property type="term" value="F:metal ion binding"/>
    <property type="evidence" value="ECO:0007669"/>
    <property type="project" value="UniProtKB-KW"/>
</dbReference>
<dbReference type="EMBL" id="CP000697">
    <property type="protein sequence ID" value="ABQ32232.1"/>
    <property type="molecule type" value="Genomic_DNA"/>
</dbReference>
<feature type="domain" description="Cytochrome c" evidence="6">
    <location>
        <begin position="25"/>
        <end position="114"/>
    </location>
</feature>
<dbReference type="GO" id="GO:0020037">
    <property type="term" value="F:heme binding"/>
    <property type="evidence" value="ECO:0007669"/>
    <property type="project" value="InterPro"/>
</dbReference>
<evidence type="ECO:0000256" key="2">
    <source>
        <dbReference type="ARBA" id="ARBA00022723"/>
    </source>
</evidence>
<dbReference type="HOGENOM" id="CLU_114042_1_0_5"/>
<sequence>MKRTSILLGLAVAALPGGVLAATPQQIAAGEKIATTKALGNCVACHSFAGAVEPGDVGPALKNVKAMIPDRKTFYAIVFDEQARNPQTVMPAFGKNLILTPTQINEVIDFLYTK</sequence>
<dbReference type="STRING" id="349163.Acry_3043"/>
<dbReference type="SUPFAM" id="SSF46626">
    <property type="entry name" value="Cytochrome c"/>
    <property type="match status" value="1"/>
</dbReference>
<dbReference type="InterPro" id="IPR009056">
    <property type="entry name" value="Cyt_c-like_dom"/>
</dbReference>